<gene>
    <name evidence="1" type="ORF">EVJ48_02805</name>
</gene>
<dbReference type="EMBL" id="SHMQ01000005">
    <property type="protein sequence ID" value="RZV39868.1"/>
    <property type="molecule type" value="Genomic_DNA"/>
</dbReference>
<reference evidence="1 2" key="1">
    <citation type="submission" date="2019-01" db="EMBL/GenBank/DDBJ databases">
        <title>Insights into ecological role of a new deltaproteobacterial order Candidatus Sinidesulfobacterales (Sva0485) by metagenomics and metatranscriptomics.</title>
        <authorList>
            <person name="Tan S."/>
            <person name="Liu J."/>
            <person name="Fang Y."/>
            <person name="Hedlund B."/>
            <person name="Lian Z.-H."/>
            <person name="Huang L.-Y."/>
            <person name="Li J.-T."/>
            <person name="Huang L.-N."/>
            <person name="Li W.-J."/>
            <person name="Jiang H.-C."/>
            <person name="Dong H.-L."/>
            <person name="Shu W.-S."/>
        </authorList>
    </citation>
    <scope>NUCLEOTIDE SEQUENCE [LARGE SCALE GENOMIC DNA]</scope>
    <source>
        <strain evidence="1">AP4</strain>
    </source>
</reference>
<proteinExistence type="predicted"/>
<evidence type="ECO:0000313" key="1">
    <source>
        <dbReference type="EMBL" id="RZV39868.1"/>
    </source>
</evidence>
<name>A0A520XFB6_9DELT</name>
<accession>A0A520XFB6</accession>
<protein>
    <submittedName>
        <fullName evidence="1">Uncharacterized protein</fullName>
    </submittedName>
</protein>
<organism evidence="1 2">
    <name type="scientific">Candidatus Acidulodesulfobacterium acidiphilum</name>
    <dbReference type="NCBI Taxonomy" id="2597224"/>
    <lineage>
        <taxon>Bacteria</taxon>
        <taxon>Deltaproteobacteria</taxon>
        <taxon>Candidatus Acidulodesulfobacterales</taxon>
        <taxon>Candidatus Acidulodesulfobacterium</taxon>
    </lineage>
</organism>
<dbReference type="AlphaFoldDB" id="A0A520XFB6"/>
<evidence type="ECO:0000313" key="2">
    <source>
        <dbReference type="Proteomes" id="UP000322454"/>
    </source>
</evidence>
<sequence length="59" mass="6819">MDVLRKMRAGVKRIEEELRTGTGFTAGANIELKKIYKNKIKSIEELISGYKHTQDRKQP</sequence>
<dbReference type="Proteomes" id="UP000322454">
    <property type="component" value="Unassembled WGS sequence"/>
</dbReference>
<comment type="caution">
    <text evidence="1">The sequence shown here is derived from an EMBL/GenBank/DDBJ whole genome shotgun (WGS) entry which is preliminary data.</text>
</comment>